<dbReference type="CDD" id="cd09618">
    <property type="entry name" value="CBM9_like_2"/>
    <property type="match status" value="1"/>
</dbReference>
<organism evidence="4 5">
    <name type="scientific">Kordia aestuariivivens</name>
    <dbReference type="NCBI Taxonomy" id="2759037"/>
    <lineage>
        <taxon>Bacteria</taxon>
        <taxon>Pseudomonadati</taxon>
        <taxon>Bacteroidota</taxon>
        <taxon>Flavobacteriia</taxon>
        <taxon>Flavobacteriales</taxon>
        <taxon>Flavobacteriaceae</taxon>
        <taxon>Kordia</taxon>
    </lineage>
</organism>
<feature type="domain" description="DUF5916" evidence="3">
    <location>
        <begin position="228"/>
        <end position="804"/>
    </location>
</feature>
<dbReference type="RefSeq" id="WP_187564492.1">
    <property type="nucleotide sequence ID" value="NZ_JACGWS010000020.1"/>
</dbReference>
<feature type="signal peptide" evidence="1">
    <location>
        <begin position="1"/>
        <end position="19"/>
    </location>
</feature>
<dbReference type="Gene3D" id="2.60.40.1190">
    <property type="match status" value="1"/>
</dbReference>
<dbReference type="InterPro" id="IPR010502">
    <property type="entry name" value="Carb-bd_dom_fam9"/>
</dbReference>
<feature type="domain" description="Carbohydrate-binding" evidence="2">
    <location>
        <begin position="36"/>
        <end position="189"/>
    </location>
</feature>
<keyword evidence="5" id="KW-1185">Reference proteome</keyword>
<dbReference type="Pfam" id="PF06452">
    <property type="entry name" value="CBM9_1"/>
    <property type="match status" value="1"/>
</dbReference>
<dbReference type="SUPFAM" id="SSF49344">
    <property type="entry name" value="CBD9-like"/>
    <property type="match status" value="1"/>
</dbReference>
<evidence type="ECO:0000259" key="2">
    <source>
        <dbReference type="Pfam" id="PF06452"/>
    </source>
</evidence>
<comment type="caution">
    <text evidence="4">The sequence shown here is derived from an EMBL/GenBank/DDBJ whole genome shotgun (WGS) entry which is preliminary data.</text>
</comment>
<accession>A0ABR7QFV9</accession>
<evidence type="ECO:0000259" key="3">
    <source>
        <dbReference type="Pfam" id="PF19313"/>
    </source>
</evidence>
<dbReference type="Proteomes" id="UP000619238">
    <property type="component" value="Unassembled WGS sequence"/>
</dbReference>
<dbReference type="InterPro" id="IPR045670">
    <property type="entry name" value="DUF5916"/>
</dbReference>
<feature type="chain" id="PRO_5047405830" evidence="1">
    <location>
        <begin position="20"/>
        <end position="815"/>
    </location>
</feature>
<sequence length="815" mass="93043">MRITLTLCFVLLLSFITNAQNKKQLAITRTDNAPKIDGILDDEVWKTAQEATGFTQFRPDVGVTDTEANKTVVKMTYDDTAIYVSAYLYDDPEKIMRQFTSRDNFGQSDFFALVLNPNNDAQNDTQFFVFSSGTQADAIANPSIGEDFGWNAVWDSAVQINDDGWSLEMKIPYRTLRFSNREVQTWGLQFHRQFRRFRSQYTWSPIDVTKGNIGLYHGELTGLKNIEPPTRLTFYPFTTGISNSFDGQSESDFKLGLDVKYGITENFTLDMTLIPDFSQAGFDNLELNLGPFEQTFSEQRQFFTEGVDLFNKGNLFFSRRVGGGPSGSVELAANEEITQFPNTVKVINAAKVSGRTKKGLGIGVFNAVTEKTNASIRNTDTGDFRDEVVEPLTNYNIIVLDQQFNGNSSVSLINTNVMREGDFRDANVTGLLADITNKRNTYNVRGQVKMSNVNELDGTTTGFSSFFMVRKVHGNYRYSFDHSYADNKYNINDLGLQFRNNFNNFGIDASYRTFKPTEKLNNYFIGTYVNYRRLANPSTYTGGNGGVNFDAQTKTLHNFGGNINYNFGKRFDYFEPRQEGRFFISEDRVNSNVWVSTNYNNTFAFDANIGGATFFEKGRDSNSIWFGFSPRVQISDKFIISYSIDADFSNKDRGYTSTIGDDIIFGQRDRKTLVNRLNANYNFNPFHSLGLTFRNYWSTVTYENDLFTLLENGRLDRTSGYEVGDLENNPNINFSTWNLDLSYSWQFAPGSFLTALYRNQLFNSDNASEEAYFSALNTLFEQPIQHTFSLRLQYFIDYNDVKQLLRNKKRKNINS</sequence>
<proteinExistence type="predicted"/>
<name>A0ABR7QFV9_9FLAO</name>
<keyword evidence="1" id="KW-0732">Signal</keyword>
<evidence type="ECO:0000313" key="5">
    <source>
        <dbReference type="Proteomes" id="UP000619238"/>
    </source>
</evidence>
<dbReference type="Pfam" id="PF19313">
    <property type="entry name" value="DUF5916"/>
    <property type="match status" value="1"/>
</dbReference>
<gene>
    <name evidence="4" type="ORF">H2O64_22470</name>
</gene>
<evidence type="ECO:0000313" key="4">
    <source>
        <dbReference type="EMBL" id="MBC8757452.1"/>
    </source>
</evidence>
<evidence type="ECO:0000256" key="1">
    <source>
        <dbReference type="SAM" id="SignalP"/>
    </source>
</evidence>
<reference evidence="4 5" key="1">
    <citation type="submission" date="2020-07" db="EMBL/GenBank/DDBJ databases">
        <title>Description of Kordia aestuariivivens sp. nov., isolated from a tidal flat.</title>
        <authorList>
            <person name="Park S."/>
            <person name="Yoon J.-H."/>
        </authorList>
    </citation>
    <scope>NUCLEOTIDE SEQUENCE [LARGE SCALE GENOMIC DNA]</scope>
    <source>
        <strain evidence="4 5">YSTF-M3</strain>
    </source>
</reference>
<protein>
    <submittedName>
        <fullName evidence="4">Carbohydrate binding family 9 domain-containing protein</fullName>
    </submittedName>
</protein>
<dbReference type="EMBL" id="JACGWS010000020">
    <property type="protein sequence ID" value="MBC8757452.1"/>
    <property type="molecule type" value="Genomic_DNA"/>
</dbReference>